<dbReference type="RefSeq" id="WP_017525863.1">
    <property type="nucleotide sequence ID" value="NZ_JACCEX010000008.1"/>
</dbReference>
<dbReference type="InterPro" id="IPR008136">
    <property type="entry name" value="CinA_C"/>
</dbReference>
<keyword evidence="2" id="KW-0378">Hydrolase</keyword>
<keyword evidence="3" id="KW-1185">Reference proteome</keyword>
<dbReference type="OrthoDB" id="9801454at2"/>
<comment type="caution">
    <text evidence="2">The sequence shown here is derived from an EMBL/GenBank/DDBJ whole genome shotgun (WGS) entry which is preliminary data.</text>
</comment>
<dbReference type="AlphaFoldDB" id="A0A2U1CSN6"/>
<evidence type="ECO:0000313" key="2">
    <source>
        <dbReference type="EMBL" id="PVY68915.1"/>
    </source>
</evidence>
<sequence length="165" mass="17933">MNELEAVAHFMQRHGLLLVTGESCTAGLIAARLADVPGAGQLLDCAFVVYSPDAKKQCLHVGEQTLREHNLTSEPVAREMARGALANSLRANVAIANTGLADDSDDEIPAGTQCFAWAFRDAAGGAPKLYSETRRFRGDRSEIREASALYALQGIQRYFEKMHVL</sequence>
<protein>
    <submittedName>
        <fullName evidence="2">PncC family amidohydrolase</fullName>
    </submittedName>
</protein>
<gene>
    <name evidence="2" type="ORF">C7440_1329</name>
</gene>
<evidence type="ECO:0000259" key="1">
    <source>
        <dbReference type="Pfam" id="PF02464"/>
    </source>
</evidence>
<dbReference type="NCBIfam" id="TIGR00199">
    <property type="entry name" value="PncC_domain"/>
    <property type="match status" value="1"/>
</dbReference>
<organism evidence="2 3">
    <name type="scientific">Pusillimonas noertemannii</name>
    <dbReference type="NCBI Taxonomy" id="305977"/>
    <lineage>
        <taxon>Bacteria</taxon>
        <taxon>Pseudomonadati</taxon>
        <taxon>Pseudomonadota</taxon>
        <taxon>Betaproteobacteria</taxon>
        <taxon>Burkholderiales</taxon>
        <taxon>Alcaligenaceae</taxon>
        <taxon>Pusillimonas</taxon>
    </lineage>
</organism>
<feature type="domain" description="CinA C-terminal" evidence="1">
    <location>
        <begin position="5"/>
        <end position="158"/>
    </location>
</feature>
<dbReference type="Proteomes" id="UP000246145">
    <property type="component" value="Unassembled WGS sequence"/>
</dbReference>
<proteinExistence type="predicted"/>
<dbReference type="EMBL" id="QEKO01000001">
    <property type="protein sequence ID" value="PVY68915.1"/>
    <property type="molecule type" value="Genomic_DNA"/>
</dbReference>
<dbReference type="Pfam" id="PF02464">
    <property type="entry name" value="CinA"/>
    <property type="match status" value="1"/>
</dbReference>
<dbReference type="Gene3D" id="3.90.950.20">
    <property type="entry name" value="CinA-like"/>
    <property type="match status" value="1"/>
</dbReference>
<accession>A0A2U1CSN6</accession>
<reference evidence="2 3" key="1">
    <citation type="submission" date="2018-04" db="EMBL/GenBank/DDBJ databases">
        <title>Genomic Encyclopedia of Type Strains, Phase IV (KMG-IV): sequencing the most valuable type-strain genomes for metagenomic binning, comparative biology and taxonomic classification.</title>
        <authorList>
            <person name="Goeker M."/>
        </authorList>
    </citation>
    <scope>NUCLEOTIDE SEQUENCE [LARGE SCALE GENOMIC DNA]</scope>
    <source>
        <strain evidence="2 3">DSM 10065</strain>
    </source>
</reference>
<name>A0A2U1CSN6_9BURK</name>
<dbReference type="GO" id="GO:0016787">
    <property type="term" value="F:hydrolase activity"/>
    <property type="evidence" value="ECO:0007669"/>
    <property type="project" value="UniProtKB-KW"/>
</dbReference>
<dbReference type="InterPro" id="IPR036653">
    <property type="entry name" value="CinA-like_C"/>
</dbReference>
<evidence type="ECO:0000313" key="3">
    <source>
        <dbReference type="Proteomes" id="UP000246145"/>
    </source>
</evidence>
<dbReference type="STRING" id="1231391.GCA_000308195_03506"/>
<dbReference type="SUPFAM" id="SSF142433">
    <property type="entry name" value="CinA-like"/>
    <property type="match status" value="1"/>
</dbReference>